<keyword evidence="9" id="KW-0333">Golgi apparatus</keyword>
<organism evidence="14 15">
    <name type="scientific">Mizuhopecten yessoensis</name>
    <name type="common">Japanese scallop</name>
    <name type="synonym">Patinopecten yessoensis</name>
    <dbReference type="NCBI Taxonomy" id="6573"/>
    <lineage>
        <taxon>Eukaryota</taxon>
        <taxon>Metazoa</taxon>
        <taxon>Spiralia</taxon>
        <taxon>Lophotrochozoa</taxon>
        <taxon>Mollusca</taxon>
        <taxon>Bivalvia</taxon>
        <taxon>Autobranchia</taxon>
        <taxon>Pteriomorphia</taxon>
        <taxon>Pectinida</taxon>
        <taxon>Pectinoidea</taxon>
        <taxon>Pectinidae</taxon>
        <taxon>Mizuhopecten</taxon>
    </lineage>
</organism>
<dbReference type="GO" id="GO:0005789">
    <property type="term" value="C:endoplasmic reticulum membrane"/>
    <property type="evidence" value="ECO:0007669"/>
    <property type="project" value="UniProtKB-SubCell"/>
</dbReference>
<keyword evidence="8 12" id="KW-1133">Transmembrane helix</keyword>
<protein>
    <submittedName>
        <fullName evidence="14">Protein YIF1B-B</fullName>
    </submittedName>
</protein>
<keyword evidence="4" id="KW-0813">Transport</keyword>
<evidence type="ECO:0000256" key="4">
    <source>
        <dbReference type="ARBA" id="ARBA00022448"/>
    </source>
</evidence>
<dbReference type="GO" id="GO:0005793">
    <property type="term" value="C:endoplasmic reticulum-Golgi intermediate compartment"/>
    <property type="evidence" value="ECO:0007669"/>
    <property type="project" value="TreeGrafter"/>
</dbReference>
<feature type="transmembrane region" description="Helical" evidence="12">
    <location>
        <begin position="637"/>
        <end position="655"/>
    </location>
</feature>
<dbReference type="GO" id="GO:0015031">
    <property type="term" value="P:protein transport"/>
    <property type="evidence" value="ECO:0007669"/>
    <property type="project" value="UniProtKB-KW"/>
</dbReference>
<dbReference type="Proteomes" id="UP000242188">
    <property type="component" value="Unassembled WGS sequence"/>
</dbReference>
<feature type="transmembrane region" description="Helical" evidence="12">
    <location>
        <begin position="506"/>
        <end position="527"/>
    </location>
</feature>
<dbReference type="EMBL" id="NEDP02004994">
    <property type="protein sequence ID" value="OWF43819.1"/>
    <property type="molecule type" value="Genomic_DNA"/>
</dbReference>
<name>A0A210Q554_MIZYE</name>
<evidence type="ECO:0000313" key="14">
    <source>
        <dbReference type="EMBL" id="OWF43819.1"/>
    </source>
</evidence>
<evidence type="ECO:0000256" key="1">
    <source>
        <dbReference type="ARBA" id="ARBA00004477"/>
    </source>
</evidence>
<dbReference type="GO" id="GO:0000139">
    <property type="term" value="C:Golgi membrane"/>
    <property type="evidence" value="ECO:0007669"/>
    <property type="project" value="UniProtKB-SubCell"/>
</dbReference>
<evidence type="ECO:0000256" key="2">
    <source>
        <dbReference type="ARBA" id="ARBA00004653"/>
    </source>
</evidence>
<evidence type="ECO:0000256" key="11">
    <source>
        <dbReference type="SAM" id="MobiDB-lite"/>
    </source>
</evidence>
<dbReference type="PANTHER" id="PTHR14083">
    <property type="entry name" value="YIP1 INTERACTING FACTOR HOMOLOG YIF1 PROTEIN"/>
    <property type="match status" value="1"/>
</dbReference>
<dbReference type="Pfam" id="PF03878">
    <property type="entry name" value="YIF1"/>
    <property type="match status" value="1"/>
</dbReference>
<dbReference type="AlphaFoldDB" id="A0A210Q554"/>
<feature type="transmembrane region" description="Helical" evidence="12">
    <location>
        <begin position="597"/>
        <end position="616"/>
    </location>
</feature>
<evidence type="ECO:0000256" key="12">
    <source>
        <dbReference type="SAM" id="Phobius"/>
    </source>
</evidence>
<feature type="region of interest" description="Disordered" evidence="11">
    <location>
        <begin position="354"/>
        <end position="403"/>
    </location>
</feature>
<feature type="transmembrane region" description="Helical" evidence="12">
    <location>
        <begin position="571"/>
        <end position="591"/>
    </location>
</feature>
<evidence type="ECO:0000256" key="9">
    <source>
        <dbReference type="ARBA" id="ARBA00023034"/>
    </source>
</evidence>
<dbReference type="PANTHER" id="PTHR14083:SF0">
    <property type="entry name" value="YIP1D-INTERACTING FACTOR 1, ISOFORM C"/>
    <property type="match status" value="1"/>
</dbReference>
<evidence type="ECO:0000256" key="5">
    <source>
        <dbReference type="ARBA" id="ARBA00022692"/>
    </source>
</evidence>
<keyword evidence="5 12" id="KW-0812">Transmembrane</keyword>
<keyword evidence="6" id="KW-0256">Endoplasmic reticulum</keyword>
<comment type="similarity">
    <text evidence="3">Belongs to the YIF1 family.</text>
</comment>
<comment type="caution">
    <text evidence="14">The sequence shown here is derived from an EMBL/GenBank/DDBJ whole genome shotgun (WGS) entry which is preliminary data.</text>
</comment>
<dbReference type="GO" id="GO:0030134">
    <property type="term" value="C:COPII-coated ER to Golgi transport vesicle"/>
    <property type="evidence" value="ECO:0007669"/>
    <property type="project" value="TreeGrafter"/>
</dbReference>
<gene>
    <name evidence="14" type="ORF">KP79_PYT10194</name>
</gene>
<comment type="subcellular location">
    <subcellularLocation>
        <location evidence="1">Endoplasmic reticulum membrane</location>
        <topology evidence="1">Multi-pass membrane protein</topology>
    </subcellularLocation>
    <subcellularLocation>
        <location evidence="2">Golgi apparatus membrane</location>
        <topology evidence="2">Multi-pass membrane protein</topology>
    </subcellularLocation>
</comment>
<keyword evidence="13" id="KW-0732">Signal</keyword>
<feature type="chain" id="PRO_5012668086" evidence="13">
    <location>
        <begin position="28"/>
        <end position="663"/>
    </location>
</feature>
<dbReference type="STRING" id="6573.A0A210Q554"/>
<dbReference type="GO" id="GO:0006888">
    <property type="term" value="P:endoplasmic reticulum to Golgi vesicle-mediated transport"/>
    <property type="evidence" value="ECO:0007669"/>
    <property type="project" value="InterPro"/>
</dbReference>
<keyword evidence="15" id="KW-1185">Reference proteome</keyword>
<reference evidence="14 15" key="1">
    <citation type="journal article" date="2017" name="Nat. Ecol. Evol.">
        <title>Scallop genome provides insights into evolution of bilaterian karyotype and development.</title>
        <authorList>
            <person name="Wang S."/>
            <person name="Zhang J."/>
            <person name="Jiao W."/>
            <person name="Li J."/>
            <person name="Xun X."/>
            <person name="Sun Y."/>
            <person name="Guo X."/>
            <person name="Huan P."/>
            <person name="Dong B."/>
            <person name="Zhang L."/>
            <person name="Hu X."/>
            <person name="Sun X."/>
            <person name="Wang J."/>
            <person name="Zhao C."/>
            <person name="Wang Y."/>
            <person name="Wang D."/>
            <person name="Huang X."/>
            <person name="Wang R."/>
            <person name="Lv J."/>
            <person name="Li Y."/>
            <person name="Zhang Z."/>
            <person name="Liu B."/>
            <person name="Lu W."/>
            <person name="Hui Y."/>
            <person name="Liang J."/>
            <person name="Zhou Z."/>
            <person name="Hou R."/>
            <person name="Li X."/>
            <person name="Liu Y."/>
            <person name="Li H."/>
            <person name="Ning X."/>
            <person name="Lin Y."/>
            <person name="Zhao L."/>
            <person name="Xing Q."/>
            <person name="Dou J."/>
            <person name="Li Y."/>
            <person name="Mao J."/>
            <person name="Guo H."/>
            <person name="Dou H."/>
            <person name="Li T."/>
            <person name="Mu C."/>
            <person name="Jiang W."/>
            <person name="Fu Q."/>
            <person name="Fu X."/>
            <person name="Miao Y."/>
            <person name="Liu J."/>
            <person name="Yu Q."/>
            <person name="Li R."/>
            <person name="Liao H."/>
            <person name="Li X."/>
            <person name="Kong Y."/>
            <person name="Jiang Z."/>
            <person name="Chourrout D."/>
            <person name="Li R."/>
            <person name="Bao Z."/>
        </authorList>
    </citation>
    <scope>NUCLEOTIDE SEQUENCE [LARGE SCALE GENOMIC DNA]</scope>
    <source>
        <strain evidence="14 15">PY_sf001</strain>
    </source>
</reference>
<evidence type="ECO:0000256" key="3">
    <source>
        <dbReference type="ARBA" id="ARBA00009727"/>
    </source>
</evidence>
<evidence type="ECO:0000313" key="15">
    <source>
        <dbReference type="Proteomes" id="UP000242188"/>
    </source>
</evidence>
<feature type="compositionally biased region" description="Pro residues" evidence="11">
    <location>
        <begin position="380"/>
        <end position="396"/>
    </location>
</feature>
<feature type="compositionally biased region" description="Basic residues" evidence="11">
    <location>
        <begin position="359"/>
        <end position="369"/>
    </location>
</feature>
<evidence type="ECO:0000256" key="10">
    <source>
        <dbReference type="ARBA" id="ARBA00023136"/>
    </source>
</evidence>
<feature type="transmembrane region" description="Helical" evidence="12">
    <location>
        <begin position="539"/>
        <end position="559"/>
    </location>
</feature>
<evidence type="ECO:0000256" key="8">
    <source>
        <dbReference type="ARBA" id="ARBA00022989"/>
    </source>
</evidence>
<keyword evidence="7" id="KW-0653">Protein transport</keyword>
<accession>A0A210Q554</accession>
<keyword evidence="10 12" id="KW-0472">Membrane</keyword>
<proteinExistence type="inferred from homology"/>
<dbReference type="OrthoDB" id="10661845at2759"/>
<feature type="signal peptide" evidence="13">
    <location>
        <begin position="1"/>
        <end position="27"/>
    </location>
</feature>
<evidence type="ECO:0000256" key="6">
    <source>
        <dbReference type="ARBA" id="ARBA00022824"/>
    </source>
</evidence>
<evidence type="ECO:0000256" key="7">
    <source>
        <dbReference type="ARBA" id="ARBA00022927"/>
    </source>
</evidence>
<evidence type="ECO:0000256" key="13">
    <source>
        <dbReference type="SAM" id="SignalP"/>
    </source>
</evidence>
<dbReference type="InterPro" id="IPR005578">
    <property type="entry name" value="Yif1_fam"/>
</dbReference>
<sequence length="663" mass="74327">MQRMGECSFDKMLYQVVFALLVVMVAADSEPSYQKVSKGYGKGVSKGFSGKGFNGYNKGYNGFNKGYNGFNTGYNRYNTGYMGYNNGMMNPNFGFNGFNRGFNGFNAGYNGFNNGNNGFNNGYNGFNNGYNGFNQDYMGSNGYNGFSNGYNGYKKGNSMSNGGMYGSFGSPMGNGFNMNRRVYPGYPRFGGNSYSVYRPRGYFGDDDDYKFSGNFPSQVMRGSFSQRPSFGGYNSGYRGMSMNRFGGPYQGFNMFRSSYPKMGYKSSMSTKKLGPVTQLVKRHIASPTPKCSCFDNLYCVVTEIEMIKCGLNEVAVCLCVLPTHEVCHCHLRSRVIGYFRYFYLLIMDAPSGFRQPSSQKRRPKGHKGKPQLFEDTSMQQPPPQQGYGAPPPPPPGAEMGQGYDQGGYGNPVMQFPGQQFINDPMMTNMAMQYGSSLADQGKDYVNKNLEKYVSTSKLKYYFAVDTAYVGKKLGLLCFPFSHADWSIKFNQDEPVAPRYEVNAPDLYIPLMAFVTYVLVAGIVMGTQNRFTPEQLGTQASTALVWIILELVVLLFTFYVMHINTDLKYLDILAFCGYKFLGMIVSLLAGLLFQSTGYYAVLLWFSLSIAFFLIKSLRVQILPHAEGDGFSKGNKRSLYLILCISLVQPFMMWWLTSHIMFVRK</sequence>